<organism evidence="2 3">
    <name type="scientific">Streptomyces fuscichromogenes</name>
    <dbReference type="NCBI Taxonomy" id="1324013"/>
    <lineage>
        <taxon>Bacteria</taxon>
        <taxon>Bacillati</taxon>
        <taxon>Actinomycetota</taxon>
        <taxon>Actinomycetes</taxon>
        <taxon>Kitasatosporales</taxon>
        <taxon>Streptomycetaceae</taxon>
        <taxon>Streptomyces</taxon>
    </lineage>
</organism>
<comment type="caution">
    <text evidence="2">The sequence shown here is derived from an EMBL/GenBank/DDBJ whole genome shotgun (WGS) entry which is preliminary data.</text>
</comment>
<evidence type="ECO:0000256" key="1">
    <source>
        <dbReference type="SAM" id="Phobius"/>
    </source>
</evidence>
<evidence type="ECO:0000313" key="2">
    <source>
        <dbReference type="EMBL" id="GGN22508.1"/>
    </source>
</evidence>
<gene>
    <name evidence="2" type="ORF">GCM10011578_054290</name>
</gene>
<keyword evidence="1" id="KW-1133">Transmembrane helix</keyword>
<sequence length="284" mass="31036">MTTTVRQRRRPAVAPPTRKATRRTVPGWVIAAAGVLGALVIAAVALLGGRDSASPAAPAPLSPPPTSVVAEIDGRSIPVREFALYLAQERAATFTHFRKEYGAVDGPRFWTTRHSGTTPADYLKQRALSDAKKTTVVLNLAHEYGLLADPSYSGFLRDWTAENQRRSAAVATGQVIYGPKQYTEANYLTYVLHNLAFDLKQKLAKKGVLKVTESALRRYYDTHKNDLRQAEETGAPLTTPSYAQARAQVRQMYLDDRYEDLVADAARSAQVHAFSAVLAAVPVA</sequence>
<reference evidence="2" key="2">
    <citation type="submission" date="2020-09" db="EMBL/GenBank/DDBJ databases">
        <authorList>
            <person name="Sun Q."/>
            <person name="Zhou Y."/>
        </authorList>
    </citation>
    <scope>NUCLEOTIDE SEQUENCE</scope>
    <source>
        <strain evidence="2">CGMCC 4.7110</strain>
    </source>
</reference>
<accession>A0A918CTP2</accession>
<protein>
    <submittedName>
        <fullName evidence="2">Uncharacterized protein</fullName>
    </submittedName>
</protein>
<dbReference type="EMBL" id="BMML01000013">
    <property type="protein sequence ID" value="GGN22508.1"/>
    <property type="molecule type" value="Genomic_DNA"/>
</dbReference>
<keyword evidence="1" id="KW-0812">Transmembrane</keyword>
<dbReference type="Proteomes" id="UP000653411">
    <property type="component" value="Unassembled WGS sequence"/>
</dbReference>
<feature type="transmembrane region" description="Helical" evidence="1">
    <location>
        <begin position="28"/>
        <end position="48"/>
    </location>
</feature>
<keyword evidence="1" id="KW-0472">Membrane</keyword>
<evidence type="ECO:0000313" key="3">
    <source>
        <dbReference type="Proteomes" id="UP000653411"/>
    </source>
</evidence>
<name>A0A918CTP2_9ACTN</name>
<proteinExistence type="predicted"/>
<dbReference type="SUPFAM" id="SSF109998">
    <property type="entry name" value="Triger factor/SurA peptide-binding domain-like"/>
    <property type="match status" value="1"/>
</dbReference>
<reference evidence="2" key="1">
    <citation type="journal article" date="2014" name="Int. J. Syst. Evol. Microbiol.">
        <title>Complete genome sequence of Corynebacterium casei LMG S-19264T (=DSM 44701T), isolated from a smear-ripened cheese.</title>
        <authorList>
            <consortium name="US DOE Joint Genome Institute (JGI-PGF)"/>
            <person name="Walter F."/>
            <person name="Albersmeier A."/>
            <person name="Kalinowski J."/>
            <person name="Ruckert C."/>
        </authorList>
    </citation>
    <scope>NUCLEOTIDE SEQUENCE</scope>
    <source>
        <strain evidence="2">CGMCC 4.7110</strain>
    </source>
</reference>
<dbReference type="AlphaFoldDB" id="A0A918CTP2"/>
<keyword evidence="3" id="KW-1185">Reference proteome</keyword>
<dbReference type="InterPro" id="IPR027304">
    <property type="entry name" value="Trigger_fact/SurA_dom_sf"/>
</dbReference>
<dbReference type="RefSeq" id="WP_189265442.1">
    <property type="nucleotide sequence ID" value="NZ_BMML01000013.1"/>
</dbReference>